<dbReference type="Proteomes" id="UP000494205">
    <property type="component" value="Unassembled WGS sequence"/>
</dbReference>
<dbReference type="Pfam" id="PF00082">
    <property type="entry name" value="Peptidase_S8"/>
    <property type="match status" value="1"/>
</dbReference>
<dbReference type="Gene3D" id="3.40.50.200">
    <property type="entry name" value="Peptidase S8/S53 domain"/>
    <property type="match status" value="1"/>
</dbReference>
<dbReference type="InterPro" id="IPR000209">
    <property type="entry name" value="Peptidase_S8/S53_dom"/>
</dbReference>
<gene>
    <name evidence="3" type="ORF">C0Z16_10945</name>
    <name evidence="2" type="ORF">LMG27174_01653</name>
</gene>
<dbReference type="EMBL" id="PNXY01000006">
    <property type="protein sequence ID" value="PMS31466.1"/>
    <property type="molecule type" value="Genomic_DNA"/>
</dbReference>
<evidence type="ECO:0000313" key="5">
    <source>
        <dbReference type="Proteomes" id="UP000494205"/>
    </source>
</evidence>
<dbReference type="EMBL" id="CADIJZ010000005">
    <property type="protein sequence ID" value="CAB3661324.1"/>
    <property type="molecule type" value="Genomic_DNA"/>
</dbReference>
<organism evidence="2 5">
    <name type="scientific">Paraburkholderia rhynchosiae</name>
    <dbReference type="NCBI Taxonomy" id="487049"/>
    <lineage>
        <taxon>Bacteria</taxon>
        <taxon>Pseudomonadati</taxon>
        <taxon>Pseudomonadota</taxon>
        <taxon>Betaproteobacteria</taxon>
        <taxon>Burkholderiales</taxon>
        <taxon>Burkholderiaceae</taxon>
        <taxon>Paraburkholderia</taxon>
    </lineage>
</organism>
<keyword evidence="4" id="KW-1185">Reference proteome</keyword>
<name>A0A2N7WPU3_9BURK</name>
<feature type="domain" description="Peptidase S8/S53" evidence="1">
    <location>
        <begin position="304"/>
        <end position="665"/>
    </location>
</feature>
<reference evidence="2 5" key="2">
    <citation type="submission" date="2020-04" db="EMBL/GenBank/DDBJ databases">
        <authorList>
            <person name="De Canck E."/>
        </authorList>
    </citation>
    <scope>NUCLEOTIDE SEQUENCE [LARGE SCALE GENOMIC DNA]</scope>
    <source>
        <strain evidence="2 5">LMG 27174</strain>
    </source>
</reference>
<dbReference type="GO" id="GO:0004252">
    <property type="term" value="F:serine-type endopeptidase activity"/>
    <property type="evidence" value="ECO:0007669"/>
    <property type="project" value="InterPro"/>
</dbReference>
<evidence type="ECO:0000313" key="2">
    <source>
        <dbReference type="EMBL" id="CAB3661324.1"/>
    </source>
</evidence>
<dbReference type="GO" id="GO:0006508">
    <property type="term" value="P:proteolysis"/>
    <property type="evidence" value="ECO:0007669"/>
    <property type="project" value="InterPro"/>
</dbReference>
<dbReference type="Proteomes" id="UP000235659">
    <property type="component" value="Unassembled WGS sequence"/>
</dbReference>
<reference evidence="3 4" key="1">
    <citation type="submission" date="2018-01" db="EMBL/GenBank/DDBJ databases">
        <title>Whole genome analyses suggest that Burkholderia sensu lato contains two further novel genera in the rhizoxinica-symbiotica group Mycetohabitans gen. nov., and Trinickia gen. nov.: implications for the evolution of diazotrophy and nodulation in the Burkholderiaceae.</title>
        <authorList>
            <person name="Estrada-de los Santos P."/>
            <person name="Palmer M."/>
            <person name="Chavez-Ramirez B."/>
            <person name="Beukes C."/>
            <person name="Steenkamp E.T."/>
            <person name="Hirsch A.M."/>
            <person name="Manyaka P."/>
            <person name="Maluk M."/>
            <person name="Lafos M."/>
            <person name="Crook M."/>
            <person name="Gross E."/>
            <person name="Simon M.F."/>
            <person name="Bueno dos Reis Junior F."/>
            <person name="Poole P.S."/>
            <person name="Venter S.N."/>
            <person name="James E.K."/>
        </authorList>
    </citation>
    <scope>NUCLEOTIDE SEQUENCE [LARGE SCALE GENOMIC DNA]</scope>
    <source>
        <strain evidence="3 4">WSM 3937</strain>
    </source>
</reference>
<evidence type="ECO:0000313" key="4">
    <source>
        <dbReference type="Proteomes" id="UP000235659"/>
    </source>
</evidence>
<dbReference type="CDD" id="cd04847">
    <property type="entry name" value="Peptidases_S8_Subtilisin_like_2"/>
    <property type="match status" value="1"/>
</dbReference>
<sequence>MSTGPLPLLLFPNPAPIRREPGSSVPPTLHVPGGPRQGQRLAPKFQLLQEAFAARRLELQAAVLNDDPDLVVVFETVGSINDFISTAQRITGMEWLTGMLDVEFAPDEDFYHTDDHDRSIKGKLFLVGMNRQALDELVRLWTRYQEDRSANLGAGLSAWKQLFAHLRDVRFWGPADRLDASLRHIWEERLAHDAQTIRFEVEVWCFQSAAKNAQAAEEVRAVVREMNGAILSARLISEIAYHGFLVEMPAASVQLLLNDTRSPLLMSECVMFLRPQGQSYSVGIDVDTRVPDTRLPATQTFGTPIVALLDGLPMENHPRLQGRVQIEDPDGWAADYSVNERLHGTAMASLIAWGDLDSSSIALPNPIYVRPILRPDGAAHPNGELREERTPGDRLLIDVVHEAVRRMFERSPTAAPSAPTVKVINLSVGDGTRPFNGALSPWARLIDWLAYRYRVLFVVSTGNRADDLVLDVPRGTLSDATPAARESAAMNALLRADGHRRLISPAESVNALTVGASYSDDANFAGIPTRYTLFPQQGVAPYSSIGPGYRRSVKPDILLPGGRGLYGERPMSLPNETEVTGYWRTPRAPGQRTALPGEAGDTAYTRGTSNAAALGTRGAALAHSIIEQLRAADATSLPSRFDAVLIKALLAHGARWHDLGNPILRARPDVDHWHSQRRLISRYIGYGTADIVRALTCTEQRATLLGVGQLRNEKALEFRVPLPEALNARVVMRRLTVTLAWLSPVNPRHSHYRTARLWVDLPDDPLRLERLDIEARQARLGTLQHEIFEGGGAVPIVADQDMVLRVNCLADAGPLTEPVDFALCVSLEVAEGIDVPVYQQIRERVQQRIAVASAAE</sequence>
<proteinExistence type="predicted"/>
<accession>A0A2N7WPU3</accession>
<dbReference type="AlphaFoldDB" id="A0A2N7WPU3"/>
<evidence type="ECO:0000259" key="1">
    <source>
        <dbReference type="Pfam" id="PF00082"/>
    </source>
</evidence>
<dbReference type="InterPro" id="IPR036852">
    <property type="entry name" value="Peptidase_S8/S53_dom_sf"/>
</dbReference>
<dbReference type="InterPro" id="IPR034074">
    <property type="entry name" value="Y4bN_pept_dom"/>
</dbReference>
<evidence type="ECO:0000313" key="3">
    <source>
        <dbReference type="EMBL" id="PMS31466.1"/>
    </source>
</evidence>
<protein>
    <recommendedName>
        <fullName evidence="1">Peptidase S8/S53 domain-containing protein</fullName>
    </recommendedName>
</protein>
<dbReference type="OrthoDB" id="9768989at2"/>
<dbReference type="SUPFAM" id="SSF52743">
    <property type="entry name" value="Subtilisin-like"/>
    <property type="match status" value="1"/>
</dbReference>